<accession>A0A2A9P4Y1</accession>
<dbReference type="Gene3D" id="3.10.20.90">
    <property type="entry name" value="Phosphatidylinositol 3-kinase Catalytic Subunit, Chain A, domain 1"/>
    <property type="match status" value="1"/>
</dbReference>
<dbReference type="InterPro" id="IPR022617">
    <property type="entry name" value="Rad60/SUMO-like_dom"/>
</dbReference>
<dbReference type="Proteomes" id="UP000037136">
    <property type="component" value="Unassembled WGS sequence"/>
</dbReference>
<evidence type="ECO:0000313" key="3">
    <source>
        <dbReference type="EMBL" id="PFH55930.1"/>
    </source>
</evidence>
<feature type="compositionally biased region" description="Basic and acidic residues" evidence="1">
    <location>
        <begin position="43"/>
        <end position="52"/>
    </location>
</feature>
<dbReference type="AlphaFoldDB" id="A0A2A9P4Y1"/>
<name>A0A2A9P4Y1_OPHUN</name>
<dbReference type="SUPFAM" id="SSF54236">
    <property type="entry name" value="Ubiquitin-like"/>
    <property type="match status" value="1"/>
</dbReference>
<feature type="region of interest" description="Disordered" evidence="1">
    <location>
        <begin position="394"/>
        <end position="424"/>
    </location>
</feature>
<sequence>MKKLPFKPTALRKTFLSHLNSAHSDAKNDDDGLDLFRRSKEMERVAEADRERRLKKKQKQALEEHQGQQTDGLGKRSRQSYDDGPDFSGRGDDDADVNPFSDEPAPPRQASRDSLQNKDRSAAEVSIIDDDGGLSELVTPPASKRSRVDTTPSKAPILSLEDAEAAEVDSPSTRIAHSRPQLETPSRRRPPGAVPMSSRSAPVISLDSDDDSSDSQTDTESTTPVRRPVRGVCAPETPDVPASSMPVDDDEFGEHVRRAEEQRARDKATLAGRAAGSQTQEVWIWITSAVPGARSICFKFLYGKPLRLVRDSWAKAQREHQVQLPDKNDDVILTWRRKKVYNSSNLLSLGIRPQSDGCVGADDFRLDGTSDNRSKVHMEAWTTELFEEMERHEEARRRREAGESLWELDEDEDDEDGTAEGEGEAARAKIRLTLKARGFDDVGLTVVPETTVDTLVTGFRTQRDIGPDRDVSVWFDGERLADQMTMEEAEIDDLDALEVHVK</sequence>
<reference evidence="3 4" key="2">
    <citation type="journal article" date="2017" name="Sci. Rep.">
        <title>Ant-infecting Ophiocordyceps genomes reveal a high diversity of potential behavioral manipulation genes and a possible major role for enterotoxins.</title>
        <authorList>
            <person name="de Bekker C."/>
            <person name="Ohm R.A."/>
            <person name="Evans H.C."/>
            <person name="Brachmann A."/>
            <person name="Hughes D.P."/>
        </authorList>
    </citation>
    <scope>NUCLEOTIDE SEQUENCE [LARGE SCALE GENOMIC DNA]</scope>
    <source>
        <strain evidence="3 4">SC16a</strain>
    </source>
</reference>
<feature type="domain" description="Ubiquitin-like" evidence="2">
    <location>
        <begin position="430"/>
        <end position="502"/>
    </location>
</feature>
<gene>
    <name evidence="3" type="ORF">XA68_17374</name>
</gene>
<dbReference type="PROSITE" id="PS50053">
    <property type="entry name" value="UBIQUITIN_2"/>
    <property type="match status" value="1"/>
</dbReference>
<feature type="compositionally biased region" description="Low complexity" evidence="1">
    <location>
        <begin position="214"/>
        <end position="223"/>
    </location>
</feature>
<keyword evidence="4" id="KW-1185">Reference proteome</keyword>
<evidence type="ECO:0000259" key="2">
    <source>
        <dbReference type="PROSITE" id="PS50053"/>
    </source>
</evidence>
<organism evidence="3 4">
    <name type="scientific">Ophiocordyceps unilateralis</name>
    <name type="common">Zombie-ant fungus</name>
    <name type="synonym">Torrubia unilateralis</name>
    <dbReference type="NCBI Taxonomy" id="268505"/>
    <lineage>
        <taxon>Eukaryota</taxon>
        <taxon>Fungi</taxon>
        <taxon>Dikarya</taxon>
        <taxon>Ascomycota</taxon>
        <taxon>Pezizomycotina</taxon>
        <taxon>Sordariomycetes</taxon>
        <taxon>Hypocreomycetidae</taxon>
        <taxon>Hypocreales</taxon>
        <taxon>Ophiocordycipitaceae</taxon>
        <taxon>Ophiocordyceps</taxon>
    </lineage>
</organism>
<dbReference type="Pfam" id="PF11976">
    <property type="entry name" value="Rad60-SLD"/>
    <property type="match status" value="1"/>
</dbReference>
<protein>
    <recommendedName>
        <fullName evidence="2">Ubiquitin-like domain-containing protein</fullName>
    </recommendedName>
</protein>
<reference evidence="3 4" key="1">
    <citation type="journal article" date="2015" name="BMC Genomics">
        <title>Gene expression during zombie ant biting behavior reflects the complexity underlying fungal parasitic behavioral manipulation.</title>
        <authorList>
            <person name="de Bekker C."/>
            <person name="Ohm R.A."/>
            <person name="Loreto R.G."/>
            <person name="Sebastian A."/>
            <person name="Albert I."/>
            <person name="Merrow M."/>
            <person name="Brachmann A."/>
            <person name="Hughes D.P."/>
        </authorList>
    </citation>
    <scope>NUCLEOTIDE SEQUENCE [LARGE SCALE GENOMIC DNA]</scope>
    <source>
        <strain evidence="3 4">SC16a</strain>
    </source>
</reference>
<dbReference type="InterPro" id="IPR029071">
    <property type="entry name" value="Ubiquitin-like_domsf"/>
</dbReference>
<dbReference type="InterPro" id="IPR000626">
    <property type="entry name" value="Ubiquitin-like_dom"/>
</dbReference>
<dbReference type="EMBL" id="LAZP02000713">
    <property type="protein sequence ID" value="PFH55930.1"/>
    <property type="molecule type" value="Genomic_DNA"/>
</dbReference>
<evidence type="ECO:0000313" key="4">
    <source>
        <dbReference type="Proteomes" id="UP000037136"/>
    </source>
</evidence>
<feature type="region of interest" description="Disordered" evidence="1">
    <location>
        <begin position="43"/>
        <end position="249"/>
    </location>
</feature>
<proteinExistence type="predicted"/>
<feature type="compositionally biased region" description="Acidic residues" evidence="1">
    <location>
        <begin position="406"/>
        <end position="423"/>
    </location>
</feature>
<comment type="caution">
    <text evidence="3">The sequence shown here is derived from an EMBL/GenBank/DDBJ whole genome shotgun (WGS) entry which is preliminary data.</text>
</comment>
<evidence type="ECO:0000256" key="1">
    <source>
        <dbReference type="SAM" id="MobiDB-lite"/>
    </source>
</evidence>
<dbReference type="OrthoDB" id="3365399at2759"/>